<dbReference type="InterPro" id="IPR014004">
    <property type="entry name" value="Transpt-assoc_nodulatn_dom_bac"/>
</dbReference>
<reference evidence="5" key="1">
    <citation type="submission" date="2014-02" db="EMBL/GenBank/DDBJ databases">
        <authorList>
            <person name="Gan H."/>
        </authorList>
    </citation>
    <scope>NUCLEOTIDE SEQUENCE [LARGE SCALE GENOMIC DNA]</scope>
    <source>
        <strain evidence="5">S1</strain>
    </source>
</reference>
<dbReference type="InterPro" id="IPR007055">
    <property type="entry name" value="BON_dom"/>
</dbReference>
<protein>
    <submittedName>
        <fullName evidence="4">Transport protein</fullName>
    </submittedName>
</protein>
<dbReference type="PROSITE" id="PS50914">
    <property type="entry name" value="BON"/>
    <property type="match status" value="1"/>
</dbReference>
<dbReference type="Pfam" id="PF04972">
    <property type="entry name" value="BON"/>
    <property type="match status" value="1"/>
</dbReference>
<dbReference type="AlphaFoldDB" id="A0A1L1PP69"/>
<evidence type="ECO:0000313" key="4">
    <source>
        <dbReference type="EMBL" id="CDN88697.1"/>
    </source>
</evidence>
<dbReference type="Gene3D" id="3.30.1340.30">
    <property type="match status" value="1"/>
</dbReference>
<sequence length="157" mass="16075" precursor="true">MKPSTRYTTLAAAILASTLVVACGEREDATVGERLDGTVNEAQQAGSEMREDARQAGTEMREDARQAGQDIQAAGKEAADTIARDAADASITAKVNAALAADTQLSALAIDVDTSNGQVELKGTAPTAAAKDRATTLAAAVEGVVKVDNRLTVEATS</sequence>
<proteinExistence type="predicted"/>
<feature type="domain" description="BON" evidence="3">
    <location>
        <begin position="87"/>
        <end position="155"/>
    </location>
</feature>
<evidence type="ECO:0000256" key="1">
    <source>
        <dbReference type="SAM" id="MobiDB-lite"/>
    </source>
</evidence>
<feature type="signal peptide" evidence="2">
    <location>
        <begin position="1"/>
        <end position="22"/>
    </location>
</feature>
<name>A0A1L1PP69_HYDIT</name>
<gene>
    <name evidence="4" type="ORF">BN948_03133</name>
</gene>
<feature type="chain" id="PRO_5009681579" evidence="2">
    <location>
        <begin position="23"/>
        <end position="157"/>
    </location>
</feature>
<accession>A0A1L1PP69</accession>
<dbReference type="PANTHER" id="PTHR34606">
    <property type="entry name" value="BON DOMAIN-CONTAINING PROTEIN"/>
    <property type="match status" value="1"/>
</dbReference>
<feature type="compositionally biased region" description="Basic and acidic residues" evidence="1">
    <location>
        <begin position="48"/>
        <end position="65"/>
    </location>
</feature>
<dbReference type="PROSITE" id="PS51257">
    <property type="entry name" value="PROKAR_LIPOPROTEIN"/>
    <property type="match status" value="1"/>
</dbReference>
<evidence type="ECO:0000259" key="3">
    <source>
        <dbReference type="PROSITE" id="PS50914"/>
    </source>
</evidence>
<evidence type="ECO:0000256" key="2">
    <source>
        <dbReference type="SAM" id="SignalP"/>
    </source>
</evidence>
<dbReference type="RefSeq" id="WP_009519599.1">
    <property type="nucleotide sequence ID" value="NZ_CCAE010000027.1"/>
</dbReference>
<dbReference type="SMART" id="SM00749">
    <property type="entry name" value="BON"/>
    <property type="match status" value="1"/>
</dbReference>
<dbReference type="PANTHER" id="PTHR34606:SF15">
    <property type="entry name" value="BON DOMAIN-CONTAINING PROTEIN"/>
    <property type="match status" value="1"/>
</dbReference>
<keyword evidence="2" id="KW-0732">Signal</keyword>
<dbReference type="Proteomes" id="UP000028878">
    <property type="component" value="Unassembled WGS sequence"/>
</dbReference>
<feature type="region of interest" description="Disordered" evidence="1">
    <location>
        <begin position="37"/>
        <end position="66"/>
    </location>
</feature>
<keyword evidence="5" id="KW-1185">Reference proteome</keyword>
<evidence type="ECO:0000313" key="5">
    <source>
        <dbReference type="Proteomes" id="UP000028878"/>
    </source>
</evidence>
<dbReference type="EMBL" id="CCAE010000027">
    <property type="protein sequence ID" value="CDN88697.1"/>
    <property type="molecule type" value="Genomic_DNA"/>
</dbReference>
<dbReference type="InterPro" id="IPR051686">
    <property type="entry name" value="Lipoprotein_DolP"/>
</dbReference>
<organism evidence="4 5">
    <name type="scientific">Hydrogenophaga intermedia</name>
    <dbReference type="NCBI Taxonomy" id="65786"/>
    <lineage>
        <taxon>Bacteria</taxon>
        <taxon>Pseudomonadati</taxon>
        <taxon>Pseudomonadota</taxon>
        <taxon>Betaproteobacteria</taxon>
        <taxon>Burkholderiales</taxon>
        <taxon>Comamonadaceae</taxon>
        <taxon>Hydrogenophaga</taxon>
    </lineage>
</organism>
<reference evidence="5" key="2">
    <citation type="submission" date="2014-11" db="EMBL/GenBank/DDBJ databases">
        <title>Draft genome sequence of Hydrogenophaga intermedia S1.</title>
        <authorList>
            <person name="Gan H.M."/>
            <person name="Chew T.H."/>
            <person name="Stolz A."/>
        </authorList>
    </citation>
    <scope>NUCLEOTIDE SEQUENCE [LARGE SCALE GENOMIC DNA]</scope>
    <source>
        <strain evidence="5">S1</strain>
    </source>
</reference>